<evidence type="ECO:0008006" key="4">
    <source>
        <dbReference type="Google" id="ProtNLM"/>
    </source>
</evidence>
<reference evidence="3" key="1">
    <citation type="submission" date="2011-07" db="EMBL/GenBank/DDBJ databases">
        <authorList>
            <consortium name="Caenorhabditis brenneri Sequencing and Analysis Consortium"/>
            <person name="Wilson R.K."/>
        </authorList>
    </citation>
    <scope>NUCLEOTIDE SEQUENCE [LARGE SCALE GENOMIC DNA]</scope>
    <source>
        <strain evidence="3">PB2801</strain>
    </source>
</reference>
<dbReference type="Proteomes" id="UP000008068">
    <property type="component" value="Unassembled WGS sequence"/>
</dbReference>
<keyword evidence="3" id="KW-1185">Reference proteome</keyword>
<name>G0ME82_CAEBE</name>
<protein>
    <recommendedName>
        <fullName evidence="4">SPK domain-containing protein</fullName>
    </recommendedName>
</protein>
<dbReference type="HOGENOM" id="CLU_1490287_0_0_1"/>
<evidence type="ECO:0000256" key="1">
    <source>
        <dbReference type="SAM" id="MobiDB-lite"/>
    </source>
</evidence>
<proteinExistence type="predicted"/>
<evidence type="ECO:0000313" key="2">
    <source>
        <dbReference type="EMBL" id="EGT52054.1"/>
    </source>
</evidence>
<feature type="region of interest" description="Disordered" evidence="1">
    <location>
        <begin position="155"/>
        <end position="181"/>
    </location>
</feature>
<dbReference type="InParanoid" id="G0ME82"/>
<evidence type="ECO:0000313" key="3">
    <source>
        <dbReference type="Proteomes" id="UP000008068"/>
    </source>
</evidence>
<sequence>MITDDDIDEDNYEEEEIDQTIIATVSADGTMNNGTMNKWNETDRTMNSTFLPAISSTPKPFTSCHELIELKPEDINQMFGVDASDNERTVKCKCMHVKLALETSISYIKQVQMSKNPGIILVGESVVKEVTDWWSQNSHPHCTLQIDQRDCISKNNDSISGGGPAPTKKKAVTGGTGQRRK</sequence>
<accession>G0ME82</accession>
<dbReference type="AlphaFoldDB" id="G0ME82"/>
<organism evidence="3">
    <name type="scientific">Caenorhabditis brenneri</name>
    <name type="common">Nematode worm</name>
    <dbReference type="NCBI Taxonomy" id="135651"/>
    <lineage>
        <taxon>Eukaryota</taxon>
        <taxon>Metazoa</taxon>
        <taxon>Ecdysozoa</taxon>
        <taxon>Nematoda</taxon>
        <taxon>Chromadorea</taxon>
        <taxon>Rhabditida</taxon>
        <taxon>Rhabditina</taxon>
        <taxon>Rhabditomorpha</taxon>
        <taxon>Rhabditoidea</taxon>
        <taxon>Rhabditidae</taxon>
        <taxon>Peloderinae</taxon>
        <taxon>Caenorhabditis</taxon>
    </lineage>
</organism>
<gene>
    <name evidence="2" type="ORF">CAEBREN_32569</name>
</gene>
<dbReference type="EMBL" id="GL379791">
    <property type="protein sequence ID" value="EGT52054.1"/>
    <property type="molecule type" value="Genomic_DNA"/>
</dbReference>